<dbReference type="InterPro" id="IPR035437">
    <property type="entry name" value="SNase_OB-fold_sf"/>
</dbReference>
<dbReference type="RefSeq" id="WP_068354052.1">
    <property type="nucleotide sequence ID" value="NZ_CP016033.1"/>
</dbReference>
<sequence length="116" mass="12871">MIIVALAIAVCSPPPAHRVTCVVDGDTVWIAREKIRLSNIDAPEMNGKCPAERALALSARNRLVQLFAERKITIRREGKDRYGRTLAQLGGVGDQLVRERLAREWGGRRKGWCGHG</sequence>
<evidence type="ECO:0000259" key="1">
    <source>
        <dbReference type="PROSITE" id="PS50830"/>
    </source>
</evidence>
<dbReference type="Proteomes" id="UP000078263">
    <property type="component" value="Chromosome"/>
</dbReference>
<dbReference type="Gene3D" id="2.40.50.90">
    <property type="match status" value="1"/>
</dbReference>
<dbReference type="AlphaFoldDB" id="A0A192D8W3"/>
<keyword evidence="3" id="KW-1185">Reference proteome</keyword>
<dbReference type="OrthoDB" id="7469880at2"/>
<dbReference type="SUPFAM" id="SSF50199">
    <property type="entry name" value="Staphylococcal nuclease"/>
    <property type="match status" value="1"/>
</dbReference>
<evidence type="ECO:0000313" key="2">
    <source>
        <dbReference type="EMBL" id="ANK14204.1"/>
    </source>
</evidence>
<protein>
    <recommendedName>
        <fullName evidence="1">TNase-like domain-containing protein</fullName>
    </recommendedName>
</protein>
<name>A0A192D8W3_9SPHN</name>
<reference evidence="2 3" key="1">
    <citation type="submission" date="2016-05" db="EMBL/GenBank/DDBJ databases">
        <title>Compelete Genome Sequence of Bacteriochlorophyll-Synthesizing Bacterium Porphyrobacter neustonensis DSM 9434.</title>
        <authorList>
            <person name="Shi X.-L."/>
            <person name="Wu Y.-H."/>
            <person name="Cheng H."/>
            <person name="Xu L."/>
            <person name="Zhang X.-Q."/>
            <person name="Wang C.-S."/>
            <person name="Xu X.-W."/>
        </authorList>
    </citation>
    <scope>NUCLEOTIDE SEQUENCE [LARGE SCALE GENOMIC DNA]</scope>
    <source>
        <strain evidence="2 3">DSM 9434</strain>
    </source>
</reference>
<dbReference type="EMBL" id="CP016033">
    <property type="protein sequence ID" value="ANK14204.1"/>
    <property type="molecule type" value="Genomic_DNA"/>
</dbReference>
<proteinExistence type="predicted"/>
<evidence type="ECO:0000313" key="3">
    <source>
        <dbReference type="Proteomes" id="UP000078263"/>
    </source>
</evidence>
<gene>
    <name evidence="2" type="ORF">A9D12_08070</name>
</gene>
<dbReference type="STRING" id="1112.A9D12_08070"/>
<dbReference type="Pfam" id="PF00565">
    <property type="entry name" value="SNase"/>
    <property type="match status" value="1"/>
</dbReference>
<accession>A0A192D8W3</accession>
<dbReference type="KEGG" id="pns:A9D12_08070"/>
<dbReference type="PROSITE" id="PS50830">
    <property type="entry name" value="TNASE_3"/>
    <property type="match status" value="1"/>
</dbReference>
<feature type="domain" description="TNase-like" evidence="1">
    <location>
        <begin position="18"/>
        <end position="104"/>
    </location>
</feature>
<organism evidence="2 3">
    <name type="scientific">Erythrobacter neustonensis</name>
    <dbReference type="NCBI Taxonomy" id="1112"/>
    <lineage>
        <taxon>Bacteria</taxon>
        <taxon>Pseudomonadati</taxon>
        <taxon>Pseudomonadota</taxon>
        <taxon>Alphaproteobacteria</taxon>
        <taxon>Sphingomonadales</taxon>
        <taxon>Erythrobacteraceae</taxon>
        <taxon>Erythrobacter/Porphyrobacter group</taxon>
        <taxon>Erythrobacter</taxon>
    </lineage>
</organism>
<dbReference type="InterPro" id="IPR016071">
    <property type="entry name" value="Staphylococal_nuclease_OB-fold"/>
</dbReference>